<dbReference type="PANTHER" id="PTHR31719:SF43">
    <property type="entry name" value="NAC TRANSCRIPTION FACTOR 56"/>
    <property type="match status" value="1"/>
</dbReference>
<feature type="region of interest" description="Disordered" evidence="5">
    <location>
        <begin position="378"/>
        <end position="411"/>
    </location>
</feature>
<keyword evidence="2" id="KW-0238">DNA-binding</keyword>
<evidence type="ECO:0000256" key="2">
    <source>
        <dbReference type="ARBA" id="ARBA00023125"/>
    </source>
</evidence>
<dbReference type="Proteomes" id="UP001497457">
    <property type="component" value="Chromosome 6rd"/>
</dbReference>
<name>A0ABC9FHH0_9POAL</name>
<dbReference type="PANTHER" id="PTHR31719">
    <property type="entry name" value="NAC TRANSCRIPTION FACTOR 56"/>
    <property type="match status" value="1"/>
</dbReference>
<proteinExistence type="predicted"/>
<keyword evidence="1" id="KW-0805">Transcription regulation</keyword>
<protein>
    <recommendedName>
        <fullName evidence="6">NAC domain-containing protein</fullName>
    </recommendedName>
</protein>
<reference evidence="7" key="1">
    <citation type="submission" date="2024-10" db="EMBL/GenBank/DDBJ databases">
        <authorList>
            <person name="Ryan C."/>
        </authorList>
    </citation>
    <scope>NUCLEOTIDE SEQUENCE [LARGE SCALE GENOMIC DNA]</scope>
</reference>
<dbReference type="PRINTS" id="PR01217">
    <property type="entry name" value="PRICHEXTENSN"/>
</dbReference>
<feature type="domain" description="NAC" evidence="6">
    <location>
        <begin position="11"/>
        <end position="153"/>
    </location>
</feature>
<feature type="compositionally biased region" description="Pro residues" evidence="5">
    <location>
        <begin position="244"/>
        <end position="292"/>
    </location>
</feature>
<dbReference type="InterPro" id="IPR003441">
    <property type="entry name" value="NAC-dom"/>
</dbReference>
<organism evidence="7 8">
    <name type="scientific">Urochloa decumbens</name>
    <dbReference type="NCBI Taxonomy" id="240449"/>
    <lineage>
        <taxon>Eukaryota</taxon>
        <taxon>Viridiplantae</taxon>
        <taxon>Streptophyta</taxon>
        <taxon>Embryophyta</taxon>
        <taxon>Tracheophyta</taxon>
        <taxon>Spermatophyta</taxon>
        <taxon>Magnoliopsida</taxon>
        <taxon>Liliopsida</taxon>
        <taxon>Poales</taxon>
        <taxon>Poaceae</taxon>
        <taxon>PACMAD clade</taxon>
        <taxon>Panicoideae</taxon>
        <taxon>Panicodae</taxon>
        <taxon>Paniceae</taxon>
        <taxon>Melinidinae</taxon>
        <taxon>Urochloa</taxon>
    </lineage>
</organism>
<feature type="compositionally biased region" description="Basic and acidic residues" evidence="5">
    <location>
        <begin position="331"/>
        <end position="341"/>
    </location>
</feature>
<dbReference type="EMBL" id="OZ075116">
    <property type="protein sequence ID" value="CAL5074502.1"/>
    <property type="molecule type" value="Genomic_DNA"/>
</dbReference>
<feature type="region of interest" description="Disordered" evidence="5">
    <location>
        <begin position="244"/>
        <end position="354"/>
    </location>
</feature>
<keyword evidence="8" id="KW-1185">Reference proteome</keyword>
<dbReference type="GO" id="GO:0003677">
    <property type="term" value="F:DNA binding"/>
    <property type="evidence" value="ECO:0007669"/>
    <property type="project" value="UniProtKB-KW"/>
</dbReference>
<dbReference type="PROSITE" id="PS51005">
    <property type="entry name" value="NAC"/>
    <property type="match status" value="1"/>
</dbReference>
<evidence type="ECO:0000256" key="1">
    <source>
        <dbReference type="ARBA" id="ARBA00023015"/>
    </source>
</evidence>
<keyword evidence="4" id="KW-0539">Nucleus</keyword>
<accession>A0ABC9FHH0</accession>
<dbReference type="SUPFAM" id="SSF101941">
    <property type="entry name" value="NAC domain"/>
    <property type="match status" value="1"/>
</dbReference>
<dbReference type="InterPro" id="IPR036093">
    <property type="entry name" value="NAC_dom_sf"/>
</dbReference>
<evidence type="ECO:0000256" key="5">
    <source>
        <dbReference type="SAM" id="MobiDB-lite"/>
    </source>
</evidence>
<dbReference type="Gene3D" id="2.170.150.80">
    <property type="entry name" value="NAC domain"/>
    <property type="match status" value="1"/>
</dbReference>
<evidence type="ECO:0000256" key="4">
    <source>
        <dbReference type="ARBA" id="ARBA00023242"/>
    </source>
</evidence>
<evidence type="ECO:0000259" key="6">
    <source>
        <dbReference type="PROSITE" id="PS51005"/>
    </source>
</evidence>
<gene>
    <name evidence="7" type="ORF">URODEC1_LOCUS105246</name>
</gene>
<dbReference type="AlphaFoldDB" id="A0ABC9FHH0"/>
<evidence type="ECO:0000313" key="7">
    <source>
        <dbReference type="EMBL" id="CAL5074502.1"/>
    </source>
</evidence>
<dbReference type="Pfam" id="PF02365">
    <property type="entry name" value="NAM"/>
    <property type="match status" value="1"/>
</dbReference>
<evidence type="ECO:0000256" key="3">
    <source>
        <dbReference type="ARBA" id="ARBA00023163"/>
    </source>
</evidence>
<sequence>MASPSLGHEIFSRGFRFNPSPLDAATYYIPRLAAGAPLHEAVRPAVHDADVYASDPGDLARRFPPMPKTGDRFFFSSRSKKGARAAGAGSWYLQSTKAAKDAADQAKVGEVRKLRYKKGGVFTDWLMDEFSTTLCSEDAAGDAQFVLCNIYVSPRAAPDSAARRESAAFFTPLAPVVIPQAAAAATKRPAPPQIAEPPPCPKRMRGAVVAAPIPPVLQPAGYCTASFAPPPPPCVPYTTASAHPPPPVPTHLAAPQPPPPPVPTRFATPPPPVPIRLAAPPPVPRFAPPPPNHSSAPAPSQQKPLPTPPLVRACQIPAVQAPARQCTPQPSEKKTKQRMLDPFEAAKVSDEAEDDLKKCLEDDAEGSTMTADEVEQHFASPLEEKCSEDDAEGSTMTADEVEQHFASLWED</sequence>
<keyword evidence="3" id="KW-0804">Transcription</keyword>
<evidence type="ECO:0000313" key="8">
    <source>
        <dbReference type="Proteomes" id="UP001497457"/>
    </source>
</evidence>